<gene>
    <name evidence="1" type="ORF">C2845_PM04G29510</name>
</gene>
<accession>A0A3L6QRD7</accession>
<proteinExistence type="predicted"/>
<organism evidence="1 2">
    <name type="scientific">Panicum miliaceum</name>
    <name type="common">Proso millet</name>
    <name type="synonym">Broomcorn millet</name>
    <dbReference type="NCBI Taxonomy" id="4540"/>
    <lineage>
        <taxon>Eukaryota</taxon>
        <taxon>Viridiplantae</taxon>
        <taxon>Streptophyta</taxon>
        <taxon>Embryophyta</taxon>
        <taxon>Tracheophyta</taxon>
        <taxon>Spermatophyta</taxon>
        <taxon>Magnoliopsida</taxon>
        <taxon>Liliopsida</taxon>
        <taxon>Poales</taxon>
        <taxon>Poaceae</taxon>
        <taxon>PACMAD clade</taxon>
        <taxon>Panicoideae</taxon>
        <taxon>Panicodae</taxon>
        <taxon>Paniceae</taxon>
        <taxon>Panicinae</taxon>
        <taxon>Panicum</taxon>
        <taxon>Panicum sect. Panicum</taxon>
    </lineage>
</organism>
<dbReference type="STRING" id="4540.A0A3L6QRD7"/>
<keyword evidence="2" id="KW-1185">Reference proteome</keyword>
<dbReference type="EMBL" id="PQIB02000011">
    <property type="protein sequence ID" value="RLM86400.1"/>
    <property type="molecule type" value="Genomic_DNA"/>
</dbReference>
<evidence type="ECO:0000313" key="2">
    <source>
        <dbReference type="Proteomes" id="UP000275267"/>
    </source>
</evidence>
<dbReference type="Proteomes" id="UP000275267">
    <property type="component" value="Unassembled WGS sequence"/>
</dbReference>
<evidence type="ECO:0000313" key="1">
    <source>
        <dbReference type="EMBL" id="RLM86400.1"/>
    </source>
</evidence>
<name>A0A3L6QRD7_PANMI</name>
<reference evidence="2" key="1">
    <citation type="journal article" date="2019" name="Nat. Commun.">
        <title>The genome of broomcorn millet.</title>
        <authorList>
            <person name="Zou C."/>
            <person name="Miki D."/>
            <person name="Li D."/>
            <person name="Tang Q."/>
            <person name="Xiao L."/>
            <person name="Rajput S."/>
            <person name="Deng P."/>
            <person name="Jia W."/>
            <person name="Huang R."/>
            <person name="Zhang M."/>
            <person name="Sun Y."/>
            <person name="Hu J."/>
            <person name="Fu X."/>
            <person name="Schnable P.S."/>
            <person name="Li F."/>
            <person name="Zhang H."/>
            <person name="Feng B."/>
            <person name="Zhu X."/>
            <person name="Liu R."/>
            <person name="Schnable J.C."/>
            <person name="Zhu J.-K."/>
            <person name="Zhang H."/>
        </authorList>
    </citation>
    <scope>NUCLEOTIDE SEQUENCE [LARGE SCALE GENOMIC DNA]</scope>
</reference>
<sequence>MGTLGRAIFTVGKWIRGTGQAMDRLGSTIQGGLRVEEQRKHPTPSVRSVYLPIPHSAAGSLLQPAVVSYQGWDRVFINHFDAARS</sequence>
<protein>
    <submittedName>
        <fullName evidence="1">Uncharacterized protein</fullName>
    </submittedName>
</protein>
<dbReference type="OrthoDB" id="10584266at2759"/>
<comment type="caution">
    <text evidence="1">The sequence shown here is derived from an EMBL/GenBank/DDBJ whole genome shotgun (WGS) entry which is preliminary data.</text>
</comment>
<dbReference type="AlphaFoldDB" id="A0A3L6QRD7"/>